<sequence>MKNIWFINQYISSPDIEGDGYRHYYIAKNLAKNGYRTTLITSSFAHAPYRHNKIKGLFKLVNTEIKTLILKGNVYSGNGIGRIMSWVWFSLGLLIVPFISKKKIQAPDVIVLSSLPILPILNIVLMKWLFYPKAKFIFEVRDLWPLSVIELGNYGEKNIFIRFLSYLEKLSYKKADLIISVIPKADLHIREVLGHANFNFKWITNGFEIPERTVKLNLADVLDIDISKSNFNIAYAGTLVTANPLDTIIEVVGNHNDRRVQLYILGWGPEKDRIIELSKNYDNIHLHDRIPKKYVTEFLSRMDLLFMGKGTKESTIYKFGTSQLKTFDYFYAGKPIIQALNSKENPVTYAKAGYVVQPENEEELLERIDYFLNLDITARREYGNRGHKYLMENCTYKQISVEFQKCIEKLL</sequence>
<name>A0ACC7LMI8_9FLAO</name>
<keyword evidence="2" id="KW-1185">Reference proteome</keyword>
<accession>A0ACC7LMI8</accession>
<protein>
    <submittedName>
        <fullName evidence="1">Glycosyltransferase family 4 protein</fullName>
    </submittedName>
</protein>
<dbReference type="Proteomes" id="UP001595191">
    <property type="component" value="Unassembled WGS sequence"/>
</dbReference>
<reference evidence="1" key="1">
    <citation type="submission" date="2024-09" db="EMBL/GenBank/DDBJ databases">
        <authorList>
            <person name="Liu J."/>
        </authorList>
    </citation>
    <scope>NUCLEOTIDE SEQUENCE</scope>
    <source>
        <strain evidence="1">NBU2967</strain>
    </source>
</reference>
<organism evidence="1 2">
    <name type="scientific">Meishania litoralis</name>
    <dbReference type="NCBI Taxonomy" id="3434685"/>
    <lineage>
        <taxon>Bacteria</taxon>
        <taxon>Pseudomonadati</taxon>
        <taxon>Bacteroidota</taxon>
        <taxon>Flavobacteriia</taxon>
        <taxon>Flavobacteriales</taxon>
        <taxon>Flavobacteriaceae</taxon>
        <taxon>Meishania</taxon>
    </lineage>
</organism>
<gene>
    <name evidence="1" type="ORF">ACEZ3G_15890</name>
</gene>
<evidence type="ECO:0000313" key="2">
    <source>
        <dbReference type="Proteomes" id="UP001595191"/>
    </source>
</evidence>
<proteinExistence type="predicted"/>
<comment type="caution">
    <text evidence="1">The sequence shown here is derived from an EMBL/GenBank/DDBJ whole genome shotgun (WGS) entry which is preliminary data.</text>
</comment>
<dbReference type="EMBL" id="JBHFPV010000006">
    <property type="protein sequence ID" value="MFH6604968.1"/>
    <property type="molecule type" value="Genomic_DNA"/>
</dbReference>
<evidence type="ECO:0000313" key="1">
    <source>
        <dbReference type="EMBL" id="MFH6604968.1"/>
    </source>
</evidence>